<organism evidence="1">
    <name type="scientific">Candidatus Iainarchaeum sp</name>
    <dbReference type="NCBI Taxonomy" id="3101447"/>
    <lineage>
        <taxon>Archaea</taxon>
        <taxon>Candidatus Iainarchaeota</taxon>
        <taxon>Candidatus Iainarchaeia</taxon>
        <taxon>Candidatus Iainarchaeales</taxon>
        <taxon>Candidatus Iainarchaeaceae</taxon>
        <taxon>Candidatus Iainarchaeum</taxon>
    </lineage>
</organism>
<protein>
    <submittedName>
        <fullName evidence="1">Uncharacterized protein</fullName>
    </submittedName>
</protein>
<accession>A0A7T9DJB7</accession>
<dbReference type="AlphaFoldDB" id="A0A7T9DJB7"/>
<sequence>MKFVQVCVMILALFAFMGVAQAYGYYGQQSINSDYYFRGIYHSPSYAYDQSPHWDYYSYNTYTPYPTLGGGSFMPYGGYAYSYAPVVPSYTYGPGYVAYGTTSLSDFSYRNSGYGCTGFFWC</sequence>
<reference evidence="1" key="1">
    <citation type="submission" date="2020-11" db="EMBL/GenBank/DDBJ databases">
        <title>Connecting structure to function with the recovery of over 1000 high-quality activated sludge metagenome-assembled genomes encoding full-length rRNA genes using long-read sequencing.</title>
        <authorList>
            <person name="Singleton C.M."/>
            <person name="Petriglieri F."/>
            <person name="Kristensen J.M."/>
            <person name="Kirkegaard R.H."/>
            <person name="Michaelsen T.Y."/>
            <person name="Andersen M.H."/>
            <person name="Karst S.M."/>
            <person name="Dueholm M.S."/>
            <person name="Nielsen P.H."/>
            <person name="Albertsen M."/>
        </authorList>
    </citation>
    <scope>NUCLEOTIDE SEQUENCE</scope>
    <source>
        <strain evidence="1">Fred_18-Q3-R57-64_BAT3C.431</strain>
    </source>
</reference>
<dbReference type="EMBL" id="CP064981">
    <property type="protein sequence ID" value="QQR92388.1"/>
    <property type="molecule type" value="Genomic_DNA"/>
</dbReference>
<gene>
    <name evidence="1" type="ORF">IPJ89_04495</name>
</gene>
<proteinExistence type="predicted"/>
<dbReference type="Proteomes" id="UP000596004">
    <property type="component" value="Chromosome"/>
</dbReference>
<name>A0A7T9DJB7_9ARCH</name>
<evidence type="ECO:0000313" key="1">
    <source>
        <dbReference type="EMBL" id="QQR92388.1"/>
    </source>
</evidence>